<dbReference type="GO" id="GO:0046982">
    <property type="term" value="F:protein heterodimerization activity"/>
    <property type="evidence" value="ECO:0007669"/>
    <property type="project" value="InterPro"/>
</dbReference>
<dbReference type="Gene3D" id="1.10.20.10">
    <property type="entry name" value="Histone, subunit A"/>
    <property type="match status" value="1"/>
</dbReference>
<accession>A0A2Y9S9U9</accession>
<dbReference type="SMART" id="SM00427">
    <property type="entry name" value="H2B"/>
    <property type="match status" value="1"/>
</dbReference>
<evidence type="ECO:0000256" key="1">
    <source>
        <dbReference type="ARBA" id="ARBA00006846"/>
    </source>
</evidence>
<dbReference type="GO" id="GO:0000786">
    <property type="term" value="C:nucleosome"/>
    <property type="evidence" value="ECO:0007669"/>
    <property type="project" value="InterPro"/>
</dbReference>
<evidence type="ECO:0000313" key="4">
    <source>
        <dbReference type="RefSeq" id="XP_023973080.1"/>
    </source>
</evidence>
<dbReference type="InterPro" id="IPR000558">
    <property type="entry name" value="Histone_H2B"/>
</dbReference>
<organism evidence="3 4">
    <name type="scientific">Physeter macrocephalus</name>
    <name type="common">Sperm whale</name>
    <name type="synonym">Physeter catodon</name>
    <dbReference type="NCBI Taxonomy" id="9755"/>
    <lineage>
        <taxon>Eukaryota</taxon>
        <taxon>Metazoa</taxon>
        <taxon>Chordata</taxon>
        <taxon>Craniata</taxon>
        <taxon>Vertebrata</taxon>
        <taxon>Euteleostomi</taxon>
        <taxon>Mammalia</taxon>
        <taxon>Eutheria</taxon>
        <taxon>Laurasiatheria</taxon>
        <taxon>Artiodactyla</taxon>
        <taxon>Whippomorpha</taxon>
        <taxon>Cetacea</taxon>
        <taxon>Odontoceti</taxon>
        <taxon>Physeteridae</taxon>
        <taxon>Physeter</taxon>
    </lineage>
</organism>
<feature type="compositionally biased region" description="Basic and acidic residues" evidence="2">
    <location>
        <begin position="1"/>
        <end position="15"/>
    </location>
</feature>
<dbReference type="AlphaFoldDB" id="A0A2Y9S9U9"/>
<keyword evidence="3" id="KW-1185">Reference proteome</keyword>
<gene>
    <name evidence="4" type="primary">LOC112062578</name>
</gene>
<dbReference type="KEGG" id="pcad:112062578"/>
<evidence type="ECO:0000313" key="3">
    <source>
        <dbReference type="Proteomes" id="UP000248484"/>
    </source>
</evidence>
<name>A0A2Y9S9U9_PHYMC</name>
<sequence>MDIACDIREGRDYKPAHWPSAASSSFPLSCGEVGSDMAEPCRETSSEESLGTKEPTEAEPKSPKQKMPRCCRRCCPDSFITSFPRVLKQVHEGLDIFEPIAEESAPLASSTKRSTITFREIQTSVPLLLPREIGKHAMS</sequence>
<dbReference type="InParanoid" id="A0A2Y9S9U9"/>
<dbReference type="GO" id="GO:0003677">
    <property type="term" value="F:DNA binding"/>
    <property type="evidence" value="ECO:0007669"/>
    <property type="project" value="InterPro"/>
</dbReference>
<dbReference type="STRING" id="9755.ENSPCTP00005010929"/>
<protein>
    <submittedName>
        <fullName evidence="4">Histone H2B type W-T-like</fullName>
    </submittedName>
</protein>
<dbReference type="GO" id="GO:0030527">
    <property type="term" value="F:structural constituent of chromatin"/>
    <property type="evidence" value="ECO:0007669"/>
    <property type="project" value="InterPro"/>
</dbReference>
<dbReference type="PANTHER" id="PTHR23428">
    <property type="entry name" value="HISTONE H2B"/>
    <property type="match status" value="1"/>
</dbReference>
<dbReference type="SUPFAM" id="SSF47113">
    <property type="entry name" value="Histone-fold"/>
    <property type="match status" value="1"/>
</dbReference>
<evidence type="ECO:0000256" key="2">
    <source>
        <dbReference type="SAM" id="MobiDB-lite"/>
    </source>
</evidence>
<dbReference type="Proteomes" id="UP000248484">
    <property type="component" value="Chromosome 21"/>
</dbReference>
<dbReference type="GeneID" id="112062578"/>
<dbReference type="RefSeq" id="XP_023973080.1">
    <property type="nucleotide sequence ID" value="XM_024117312.1"/>
</dbReference>
<comment type="similarity">
    <text evidence="1">Belongs to the histone H2B family.</text>
</comment>
<dbReference type="InterPro" id="IPR009072">
    <property type="entry name" value="Histone-fold"/>
</dbReference>
<reference evidence="4" key="1">
    <citation type="submission" date="2025-08" db="UniProtKB">
        <authorList>
            <consortium name="RefSeq"/>
        </authorList>
    </citation>
    <scope>IDENTIFICATION</scope>
    <source>
        <tissue evidence="4">Muscle</tissue>
    </source>
</reference>
<proteinExistence type="inferred from homology"/>
<feature type="compositionally biased region" description="Basic and acidic residues" evidence="2">
    <location>
        <begin position="39"/>
        <end position="62"/>
    </location>
</feature>
<feature type="region of interest" description="Disordered" evidence="2">
    <location>
        <begin position="1"/>
        <end position="69"/>
    </location>
</feature>